<organism evidence="4 5">
    <name type="scientific">Loxostege sticticalis</name>
    <name type="common">Beet webworm moth</name>
    <dbReference type="NCBI Taxonomy" id="481309"/>
    <lineage>
        <taxon>Eukaryota</taxon>
        <taxon>Metazoa</taxon>
        <taxon>Ecdysozoa</taxon>
        <taxon>Arthropoda</taxon>
        <taxon>Hexapoda</taxon>
        <taxon>Insecta</taxon>
        <taxon>Pterygota</taxon>
        <taxon>Neoptera</taxon>
        <taxon>Endopterygota</taxon>
        <taxon>Lepidoptera</taxon>
        <taxon>Glossata</taxon>
        <taxon>Ditrysia</taxon>
        <taxon>Pyraloidea</taxon>
        <taxon>Crambidae</taxon>
        <taxon>Pyraustinae</taxon>
        <taxon>Loxostege</taxon>
    </lineage>
</organism>
<evidence type="ECO:0000313" key="5">
    <source>
        <dbReference type="Proteomes" id="UP001549921"/>
    </source>
</evidence>
<comment type="caution">
    <text evidence="4">The sequence shown here is derived from an EMBL/GenBank/DDBJ whole genome shotgun (WGS) entry which is preliminary data.</text>
</comment>
<comment type="cofactor">
    <cofactor evidence="1">
        <name>a divalent metal cation</name>
        <dbReference type="ChEBI" id="CHEBI:60240"/>
    </cofactor>
</comment>
<accession>A0ABD0SCB0</accession>
<dbReference type="AlphaFoldDB" id="A0ABD0SCB0"/>
<dbReference type="EMBL" id="JBEDNZ010000023">
    <property type="protein sequence ID" value="KAL0811691.1"/>
    <property type="molecule type" value="Genomic_DNA"/>
</dbReference>
<dbReference type="Proteomes" id="UP001549921">
    <property type="component" value="Unassembled WGS sequence"/>
</dbReference>
<keyword evidence="2" id="KW-0479">Metal-binding</keyword>
<reference evidence="4 5" key="1">
    <citation type="submission" date="2024-06" db="EMBL/GenBank/DDBJ databases">
        <title>A chromosome-level genome assembly of beet webworm, Loxostege sticticalis.</title>
        <authorList>
            <person name="Zhang Y."/>
        </authorList>
    </citation>
    <scope>NUCLEOTIDE SEQUENCE [LARGE SCALE GENOMIC DNA]</scope>
    <source>
        <strain evidence="4">AQ028</strain>
        <tissue evidence="4">Male pupae</tissue>
    </source>
</reference>
<evidence type="ECO:0000313" key="4">
    <source>
        <dbReference type="EMBL" id="KAL0811691.1"/>
    </source>
</evidence>
<evidence type="ECO:0000256" key="2">
    <source>
        <dbReference type="ARBA" id="ARBA00022723"/>
    </source>
</evidence>
<dbReference type="GO" id="GO:0046872">
    <property type="term" value="F:metal ion binding"/>
    <property type="evidence" value="ECO:0007669"/>
    <property type="project" value="UniProtKB-KW"/>
</dbReference>
<sequence>MKGTCFTVEIILLTNLEFHTILDKSETVSRSKCNKSETVSRSKCNRSESVSRFECNKSGHSSPDSDVFQFWSACIRHLHQLTVGDFCGRSRPTANKYDLVVRWPGSSYDERIFSVCRRHAMFELETYVDSIIVADSGYIIRNYLMMPLDRVSSSAESLYNESQITTCNPIEILFGIFKRRFPVSGYKTTGVLHNMLQMTGDEIPSNDHTLGVPTLWEEILDPGRIRQQRSSIARDLNPK</sequence>
<dbReference type="Pfam" id="PF13359">
    <property type="entry name" value="DDE_Tnp_4"/>
    <property type="match status" value="1"/>
</dbReference>
<protein>
    <recommendedName>
        <fullName evidence="3">DDE Tnp4 domain-containing protein</fullName>
    </recommendedName>
</protein>
<evidence type="ECO:0000256" key="1">
    <source>
        <dbReference type="ARBA" id="ARBA00001968"/>
    </source>
</evidence>
<dbReference type="InterPro" id="IPR027806">
    <property type="entry name" value="HARBI1_dom"/>
</dbReference>
<feature type="domain" description="DDE Tnp4" evidence="3">
    <location>
        <begin position="98"/>
        <end position="184"/>
    </location>
</feature>
<gene>
    <name evidence="4" type="ORF">ABMA28_009138</name>
</gene>
<proteinExistence type="predicted"/>
<evidence type="ECO:0000259" key="3">
    <source>
        <dbReference type="Pfam" id="PF13359"/>
    </source>
</evidence>
<name>A0ABD0SCB0_LOXSC</name>